<reference evidence="8" key="1">
    <citation type="submission" date="2013-05" db="EMBL/GenBank/DDBJ databases">
        <authorList>
            <person name="Yim A.K.Y."/>
            <person name="Chan T.F."/>
            <person name="Ji K.M."/>
            <person name="Liu X.Y."/>
            <person name="Zhou J.W."/>
            <person name="Li R.Q."/>
            <person name="Yang K.Y."/>
            <person name="Li J."/>
            <person name="Li M."/>
            <person name="Law P.T.W."/>
            <person name="Wu Y.L."/>
            <person name="Cai Z.L."/>
            <person name="Qin H."/>
            <person name="Bao Y."/>
            <person name="Leung R.K.K."/>
            <person name="Ng P.K.S."/>
            <person name="Zou J."/>
            <person name="Zhong X.J."/>
            <person name="Ran P.X."/>
            <person name="Zhong N.S."/>
            <person name="Liu Z.G."/>
            <person name="Tsui S.K.W."/>
        </authorList>
    </citation>
    <scope>NUCLEOTIDE SEQUENCE</scope>
    <source>
        <strain evidence="8">Derf</strain>
        <tissue evidence="8">Whole organism</tissue>
    </source>
</reference>
<reference evidence="8" key="4">
    <citation type="journal article" date="2022" name="Res Sq">
        <title>Comparative Genomics Reveals Insights into the Divergent Evolution of Astigmatic Mites and Household Pest Adaptations.</title>
        <authorList>
            <person name="Xiong Q."/>
            <person name="Wan A.T.-Y."/>
            <person name="Liu X.-Y."/>
            <person name="Fung C.S.-H."/>
            <person name="Xiao X."/>
            <person name="Malainual N."/>
            <person name="Hou J."/>
            <person name="Wang L."/>
            <person name="Wang M."/>
            <person name="Yang K."/>
            <person name="Cui Y."/>
            <person name="Leung E."/>
            <person name="Nong W."/>
            <person name="Shin S.-K."/>
            <person name="Au S."/>
            <person name="Jeong K.Y."/>
            <person name="Chew F.T."/>
            <person name="Hui J."/>
            <person name="Leung T.F."/>
            <person name="Tungtrongchitr A."/>
            <person name="Zhong N."/>
            <person name="Liu Z."/>
            <person name="Tsui S."/>
        </authorList>
    </citation>
    <scope>NUCLEOTIDE SEQUENCE</scope>
    <source>
        <strain evidence="8">Derf</strain>
        <tissue evidence="8">Whole organism</tissue>
    </source>
</reference>
<gene>
    <name evidence="8" type="ORF">DERF_012491</name>
    <name evidence="7" type="ORF">HUG17_8897</name>
</gene>
<evidence type="ECO:0000256" key="4">
    <source>
        <dbReference type="PROSITE-ProRule" id="PRU00176"/>
    </source>
</evidence>
<dbReference type="Pfam" id="PF00076">
    <property type="entry name" value="RRM_1"/>
    <property type="match status" value="2"/>
</dbReference>
<evidence type="ECO:0000313" key="9">
    <source>
        <dbReference type="Proteomes" id="UP000790347"/>
    </source>
</evidence>
<dbReference type="AlphaFoldDB" id="A0A922HRZ1"/>
<organism evidence="8 9">
    <name type="scientific">Dermatophagoides farinae</name>
    <name type="common">American house dust mite</name>
    <dbReference type="NCBI Taxonomy" id="6954"/>
    <lineage>
        <taxon>Eukaryota</taxon>
        <taxon>Metazoa</taxon>
        <taxon>Ecdysozoa</taxon>
        <taxon>Arthropoda</taxon>
        <taxon>Chelicerata</taxon>
        <taxon>Arachnida</taxon>
        <taxon>Acari</taxon>
        <taxon>Acariformes</taxon>
        <taxon>Sarcoptiformes</taxon>
        <taxon>Astigmata</taxon>
        <taxon>Psoroptidia</taxon>
        <taxon>Analgoidea</taxon>
        <taxon>Pyroglyphidae</taxon>
        <taxon>Dermatophagoidinae</taxon>
        <taxon>Dermatophagoides</taxon>
    </lineage>
</organism>
<feature type="compositionally biased region" description="Gly residues" evidence="5">
    <location>
        <begin position="203"/>
        <end position="238"/>
    </location>
</feature>
<dbReference type="OrthoDB" id="1875751at2759"/>
<dbReference type="GO" id="GO:0010468">
    <property type="term" value="P:regulation of gene expression"/>
    <property type="evidence" value="ECO:0007669"/>
    <property type="project" value="TreeGrafter"/>
</dbReference>
<feature type="region of interest" description="Disordered" evidence="5">
    <location>
        <begin position="250"/>
        <end position="269"/>
    </location>
</feature>
<dbReference type="SUPFAM" id="SSF54928">
    <property type="entry name" value="RNA-binding domain, RBD"/>
    <property type="match status" value="2"/>
</dbReference>
<dbReference type="EMBL" id="SDOV01000008">
    <property type="protein sequence ID" value="KAH7637793.1"/>
    <property type="molecule type" value="Genomic_DNA"/>
</dbReference>
<feature type="domain" description="RRM" evidence="6">
    <location>
        <begin position="34"/>
        <end position="111"/>
    </location>
</feature>
<feature type="region of interest" description="Disordered" evidence="5">
    <location>
        <begin position="195"/>
        <end position="243"/>
    </location>
</feature>
<dbReference type="GO" id="GO:0003723">
    <property type="term" value="F:RNA binding"/>
    <property type="evidence" value="ECO:0007669"/>
    <property type="project" value="UniProtKB-UniRule"/>
</dbReference>
<evidence type="ECO:0000256" key="1">
    <source>
        <dbReference type="ARBA" id="ARBA00004123"/>
    </source>
</evidence>
<evidence type="ECO:0000256" key="3">
    <source>
        <dbReference type="ARBA" id="ARBA00023242"/>
    </source>
</evidence>
<dbReference type="InterPro" id="IPR012677">
    <property type="entry name" value="Nucleotide-bd_a/b_plait_sf"/>
</dbReference>
<evidence type="ECO:0000259" key="6">
    <source>
        <dbReference type="PROSITE" id="PS50102"/>
    </source>
</evidence>
<dbReference type="InterPro" id="IPR000504">
    <property type="entry name" value="RRM_dom"/>
</dbReference>
<keyword evidence="9" id="KW-1185">Reference proteome</keyword>
<dbReference type="PANTHER" id="PTHR48033:SF10">
    <property type="entry name" value="RNA-BINDING PROTEIN SQUID"/>
    <property type="match status" value="1"/>
</dbReference>
<evidence type="ECO:0000256" key="5">
    <source>
        <dbReference type="SAM" id="MobiDB-lite"/>
    </source>
</evidence>
<reference evidence="7" key="2">
    <citation type="submission" date="2020-06" db="EMBL/GenBank/DDBJ databases">
        <authorList>
            <person name="Ji K."/>
            <person name="Li J."/>
        </authorList>
    </citation>
    <scope>NUCLEOTIDE SEQUENCE</scope>
    <source>
        <strain evidence="7">JKM2019</strain>
        <tissue evidence="7">Whole body</tissue>
    </source>
</reference>
<dbReference type="PROSITE" id="PS50102">
    <property type="entry name" value="RRM"/>
    <property type="match status" value="2"/>
</dbReference>
<dbReference type="Proteomes" id="UP000828236">
    <property type="component" value="Unassembled WGS sequence"/>
</dbReference>
<dbReference type="EMBL" id="ASGP02000006">
    <property type="protein sequence ID" value="KAH9501658.1"/>
    <property type="molecule type" value="Genomic_DNA"/>
</dbReference>
<comment type="subcellular location">
    <subcellularLocation>
        <location evidence="1">Nucleus</location>
    </subcellularLocation>
</comment>
<dbReference type="PANTHER" id="PTHR48033">
    <property type="entry name" value="RNA-BINDING (RRM/RBD/RNP MOTIFS) FAMILY PROTEIN"/>
    <property type="match status" value="1"/>
</dbReference>
<sequence>MADCLVSNQFSSSQNRFGSGTNGGNSSANNDENRKLFLGGLSWETEEKDLFDYFNQFGQVDKVTIKYNSSTGRSRGFGFVTFINDETVDAVLKTGPHVIKNRTVDPKRPKGKNGLKKIFVGGIDGDMSNDEIRTYFEQFGAIENIERPFDRQRNRSREFCFVIFESCEAAESAISVPKQVIGGKECDIKIAHQNRNQNSHQNGMGGMGSSGGMMNRRGGGGGGSGSSGNGLGNGGGPGNQFFKNHNQSINSNWRNSDHQNGNFRGNNDDYSDTHFLTNIDTMPNNNYSNYKPYNNSNFYPYWH</sequence>
<dbReference type="GO" id="GO:0000785">
    <property type="term" value="C:chromatin"/>
    <property type="evidence" value="ECO:0007669"/>
    <property type="project" value="TreeGrafter"/>
</dbReference>
<dbReference type="GO" id="GO:0005654">
    <property type="term" value="C:nucleoplasm"/>
    <property type="evidence" value="ECO:0007669"/>
    <property type="project" value="TreeGrafter"/>
</dbReference>
<evidence type="ECO:0000256" key="2">
    <source>
        <dbReference type="ARBA" id="ARBA00022884"/>
    </source>
</evidence>
<feature type="domain" description="RRM" evidence="6">
    <location>
        <begin position="116"/>
        <end position="193"/>
    </location>
</feature>
<protein>
    <submittedName>
        <fullName evidence="7">Rna-binding protein squid-like protein</fullName>
    </submittedName>
</protein>
<name>A0A922HRZ1_DERFA</name>
<dbReference type="Gene3D" id="3.30.70.330">
    <property type="match status" value="2"/>
</dbReference>
<keyword evidence="3" id="KW-0539">Nucleus</keyword>
<accession>A0A922HRZ1</accession>
<proteinExistence type="predicted"/>
<evidence type="ECO:0000313" key="8">
    <source>
        <dbReference type="EMBL" id="KAH9501658.1"/>
    </source>
</evidence>
<evidence type="ECO:0000313" key="7">
    <source>
        <dbReference type="EMBL" id="KAH7637793.1"/>
    </source>
</evidence>
<reference evidence="7" key="3">
    <citation type="journal article" date="2021" name="World Allergy Organ. J.">
        <title>Chromosome-level assembly of Dermatophagoides farinae genome and transcriptome reveals two novel allergens Der f 37 and Der f 39.</title>
        <authorList>
            <person name="Chen J."/>
            <person name="Cai Z."/>
            <person name="Fan D."/>
            <person name="Hu J."/>
            <person name="Hou Y."/>
            <person name="He Y."/>
            <person name="Zhang Z."/>
            <person name="Zhao Z."/>
            <person name="Gao P."/>
            <person name="Hu W."/>
            <person name="Sun J."/>
            <person name="Li J."/>
            <person name="Ji K."/>
        </authorList>
    </citation>
    <scope>NUCLEOTIDE SEQUENCE</scope>
    <source>
        <strain evidence="7">JKM2019</strain>
    </source>
</reference>
<dbReference type="Proteomes" id="UP000790347">
    <property type="component" value="Unassembled WGS sequence"/>
</dbReference>
<keyword evidence="2 4" id="KW-0694">RNA-binding</keyword>
<dbReference type="InterPro" id="IPR035979">
    <property type="entry name" value="RBD_domain_sf"/>
</dbReference>
<dbReference type="SMART" id="SM00360">
    <property type="entry name" value="RRM"/>
    <property type="match status" value="2"/>
</dbReference>
<feature type="compositionally biased region" description="Polar residues" evidence="5">
    <location>
        <begin position="250"/>
        <end position="265"/>
    </location>
</feature>
<comment type="caution">
    <text evidence="8">The sequence shown here is derived from an EMBL/GenBank/DDBJ whole genome shotgun (WGS) entry which is preliminary data.</text>
</comment>